<protein>
    <submittedName>
        <fullName evidence="1">Uncharacterized protein</fullName>
    </submittedName>
</protein>
<organism evidence="1">
    <name type="scientific">Picea sitchensis</name>
    <name type="common">Sitka spruce</name>
    <name type="synonym">Pinus sitchensis</name>
    <dbReference type="NCBI Taxonomy" id="3332"/>
    <lineage>
        <taxon>Eukaryota</taxon>
        <taxon>Viridiplantae</taxon>
        <taxon>Streptophyta</taxon>
        <taxon>Embryophyta</taxon>
        <taxon>Tracheophyta</taxon>
        <taxon>Spermatophyta</taxon>
        <taxon>Pinopsida</taxon>
        <taxon>Pinidae</taxon>
        <taxon>Conifers I</taxon>
        <taxon>Pinales</taxon>
        <taxon>Pinaceae</taxon>
        <taxon>Picea</taxon>
    </lineage>
</organism>
<proteinExistence type="evidence at transcript level"/>
<dbReference type="AlphaFoldDB" id="A9NL26"/>
<evidence type="ECO:0000313" key="1">
    <source>
        <dbReference type="EMBL" id="ABK21337.1"/>
    </source>
</evidence>
<dbReference type="EMBL" id="EF081958">
    <property type="protein sequence ID" value="ABK21337.1"/>
    <property type="molecule type" value="mRNA"/>
</dbReference>
<reference evidence="1" key="1">
    <citation type="journal article" date="2008" name="BMC Genomics">
        <title>A conifer genomics resource of 200,000 spruce (Picea spp.) ESTs and 6,464 high-quality, sequence-finished full-length cDNAs for Sitka spruce (Picea sitchensis).</title>
        <authorList>
            <person name="Ralph S.G."/>
            <person name="Chun H.J."/>
            <person name="Kolosova N."/>
            <person name="Cooper D."/>
            <person name="Oddy C."/>
            <person name="Ritland C.E."/>
            <person name="Kirkpatrick R."/>
            <person name="Moore R."/>
            <person name="Barber S."/>
            <person name="Holt R.A."/>
            <person name="Jones S.J."/>
            <person name="Marra M.A."/>
            <person name="Douglas C.J."/>
            <person name="Ritland K."/>
            <person name="Bohlmann J."/>
        </authorList>
    </citation>
    <scope>NUCLEOTIDE SEQUENCE</scope>
    <source>
        <tissue evidence="1">Green portion of the leader tissue</tissue>
    </source>
</reference>
<name>A9NL26_PICSI</name>
<sequence>MLWRAMISQRVAQFSERRRSPHFLPTEKLAFCSWNPFSPFLVTMTAVLFPRMSRIRPGRLPNFGEKR</sequence>
<accession>A9NL26</accession>